<dbReference type="InterPro" id="IPR026265">
    <property type="entry name" value="LptC"/>
</dbReference>
<keyword evidence="3" id="KW-0812">Transmembrane</keyword>
<keyword evidence="5" id="KW-0472">Membrane</keyword>
<dbReference type="NCBIfam" id="TIGR04409">
    <property type="entry name" value="LptC_YrbK"/>
    <property type="match status" value="1"/>
</dbReference>
<dbReference type="EMBL" id="QXHD01000004">
    <property type="protein sequence ID" value="NEZ57389.1"/>
    <property type="molecule type" value="Genomic_DNA"/>
</dbReference>
<dbReference type="GO" id="GO:0005886">
    <property type="term" value="C:plasma membrane"/>
    <property type="evidence" value="ECO:0007669"/>
    <property type="project" value="InterPro"/>
</dbReference>
<dbReference type="AlphaFoldDB" id="A0A6M0RMJ0"/>
<dbReference type="Pfam" id="PF06835">
    <property type="entry name" value="LptC"/>
    <property type="match status" value="3"/>
</dbReference>
<name>A0A6M0RMJ0_9CYAN</name>
<dbReference type="InterPro" id="IPR010664">
    <property type="entry name" value="LipoPS_assembly_LptC-rel"/>
</dbReference>
<comment type="caution">
    <text evidence="7">The sequence shown here is derived from an EMBL/GenBank/DDBJ whole genome shotgun (WGS) entry which is preliminary data.</text>
</comment>
<feature type="signal peptide" evidence="6">
    <location>
        <begin position="1"/>
        <end position="20"/>
    </location>
</feature>
<dbReference type="PANTHER" id="PTHR37481:SF1">
    <property type="entry name" value="LIPOPOLYSACCHARIDE EXPORT SYSTEM PROTEIN LPTC"/>
    <property type="match status" value="1"/>
</dbReference>
<dbReference type="Proteomes" id="UP000481033">
    <property type="component" value="Unassembled WGS sequence"/>
</dbReference>
<keyword evidence="8" id="KW-1185">Reference proteome</keyword>
<keyword evidence="4" id="KW-1133">Transmembrane helix</keyword>
<evidence type="ECO:0000256" key="1">
    <source>
        <dbReference type="ARBA" id="ARBA00022475"/>
    </source>
</evidence>
<evidence type="ECO:0000256" key="6">
    <source>
        <dbReference type="SAM" id="SignalP"/>
    </source>
</evidence>
<keyword evidence="2" id="KW-0997">Cell inner membrane</keyword>
<proteinExistence type="predicted"/>
<evidence type="ECO:0000256" key="2">
    <source>
        <dbReference type="ARBA" id="ARBA00022519"/>
    </source>
</evidence>
<dbReference type="Gene3D" id="2.60.450.10">
    <property type="entry name" value="Lipopolysaccharide (LPS) transport protein A like domain"/>
    <property type="match status" value="2"/>
</dbReference>
<evidence type="ECO:0000256" key="3">
    <source>
        <dbReference type="ARBA" id="ARBA00022692"/>
    </source>
</evidence>
<evidence type="ECO:0000313" key="7">
    <source>
        <dbReference type="EMBL" id="NEZ57389.1"/>
    </source>
</evidence>
<feature type="chain" id="PRO_5026772011" evidence="6">
    <location>
        <begin position="21"/>
        <end position="384"/>
    </location>
</feature>
<dbReference type="GO" id="GO:0015221">
    <property type="term" value="F:lipopolysaccharide transmembrane transporter activity"/>
    <property type="evidence" value="ECO:0007669"/>
    <property type="project" value="InterPro"/>
</dbReference>
<protein>
    <submittedName>
        <fullName evidence="7">LPS export ABC transporter periplasmic protein LptC</fullName>
    </submittedName>
</protein>
<dbReference type="InterPro" id="IPR052363">
    <property type="entry name" value="LPS_export_LptC"/>
</dbReference>
<evidence type="ECO:0000256" key="5">
    <source>
        <dbReference type="ARBA" id="ARBA00023136"/>
    </source>
</evidence>
<dbReference type="GO" id="GO:0030288">
    <property type="term" value="C:outer membrane-bounded periplasmic space"/>
    <property type="evidence" value="ECO:0007669"/>
    <property type="project" value="TreeGrafter"/>
</dbReference>
<keyword evidence="1" id="KW-1003">Cell membrane</keyword>
<dbReference type="GO" id="GO:0017089">
    <property type="term" value="F:glycolipid transfer activity"/>
    <property type="evidence" value="ECO:0007669"/>
    <property type="project" value="TreeGrafter"/>
</dbReference>
<dbReference type="PANTHER" id="PTHR37481">
    <property type="entry name" value="LIPOPOLYSACCHARIDE EXPORT SYSTEM PROTEIN LPTC"/>
    <property type="match status" value="1"/>
</dbReference>
<gene>
    <name evidence="7" type="primary">lptC</name>
    <name evidence="7" type="ORF">DXZ20_17255</name>
</gene>
<evidence type="ECO:0000256" key="4">
    <source>
        <dbReference type="ARBA" id="ARBA00022989"/>
    </source>
</evidence>
<evidence type="ECO:0000313" key="8">
    <source>
        <dbReference type="Proteomes" id="UP000481033"/>
    </source>
</evidence>
<reference evidence="7 8" key="1">
    <citation type="journal article" date="2020" name="Microb. Ecol.">
        <title>Ecogenomics of the Marine Benthic Filamentous Cyanobacterium Adonisia.</title>
        <authorList>
            <person name="Walter J.M."/>
            <person name="Coutinho F.H."/>
            <person name="Leomil L."/>
            <person name="Hargreaves P.I."/>
            <person name="Campeao M.E."/>
            <person name="Vieira V.V."/>
            <person name="Silva B.S."/>
            <person name="Fistarol G.O."/>
            <person name="Salomon P.S."/>
            <person name="Sawabe T."/>
            <person name="Mino S."/>
            <person name="Hosokawa M."/>
            <person name="Miyashita H."/>
            <person name="Maruyama F."/>
            <person name="van Verk M.C."/>
            <person name="Dutilh B.E."/>
            <person name="Thompson C.C."/>
            <person name="Thompson F.L."/>
        </authorList>
    </citation>
    <scope>NUCLEOTIDE SEQUENCE [LARGE SCALE GENOMIC DNA]</scope>
    <source>
        <strain evidence="7 8">CCMR0081</strain>
    </source>
</reference>
<organism evidence="7 8">
    <name type="scientific">Adonisia turfae CCMR0081</name>
    <dbReference type="NCBI Taxonomy" id="2292702"/>
    <lineage>
        <taxon>Bacteria</taxon>
        <taxon>Bacillati</taxon>
        <taxon>Cyanobacteriota</taxon>
        <taxon>Adonisia</taxon>
        <taxon>Adonisia turfae</taxon>
    </lineage>
</organism>
<dbReference type="RefSeq" id="WP_163669384.1">
    <property type="nucleotide sequence ID" value="NZ_QXHD01000004.1"/>
</dbReference>
<accession>A0A6M0RMJ0</accession>
<sequence length="384" mass="42897">MNKWYRFAVIAAFVAVIVVAVRTCQSSGDTLQSLQNQDGTEQTEAELTLKDVTLEQPDENGGLLWRVKAKAATYSPDRRLASVKSPEGELFQDGKLVYRVKADQGEIREDGKSIFLQGNIVATNPDNQLTLNGNSLEWIPAEDLLLVRDRIRGDHPQLKATAQEARLFNKTQRLELLNGVVAKTQQEPWIGFESDKLVWQLDAEKLETDTPLKVEQYVSEDDSTVTDRLVGKRGEFDLAQQQATLQQQVQLNAFEIPLQTNSDIAVWDVEPGIITIDKPVRIQYPERKITANANQGRLNLITEILVLNGNVRSVDQTRQSLLTADQLTWNIKTQDIDGQGNVSYRQQDPAATVNGDRAVGNLERQTVVVTGRNVVTEIVPEAVE</sequence>
<keyword evidence="6" id="KW-0732">Signal</keyword>